<dbReference type="PANTHER" id="PTHR13459">
    <property type="entry name" value="E3 UBIQUITIN-PROTEIN LIGASE RNF220 ISOFORM X1"/>
    <property type="match status" value="1"/>
</dbReference>
<proteinExistence type="predicted"/>
<gene>
    <name evidence="3" type="ORF">EDB92DRAFT_1887878</name>
</gene>
<keyword evidence="1" id="KW-0863">Zinc-finger</keyword>
<dbReference type="PROSITE" id="PS50089">
    <property type="entry name" value="ZF_RING_2"/>
    <property type="match status" value="1"/>
</dbReference>
<dbReference type="InterPro" id="IPR001841">
    <property type="entry name" value="Znf_RING"/>
</dbReference>
<dbReference type="InterPro" id="IPR013083">
    <property type="entry name" value="Znf_RING/FYVE/PHD"/>
</dbReference>
<reference evidence="3" key="1">
    <citation type="submission" date="2022-01" db="EMBL/GenBank/DDBJ databases">
        <title>Comparative genomics reveals a dynamic genome evolution in the ectomycorrhizal milk-cap (Lactarius) mushrooms.</title>
        <authorList>
            <consortium name="DOE Joint Genome Institute"/>
            <person name="Lebreton A."/>
            <person name="Tang N."/>
            <person name="Kuo A."/>
            <person name="LaButti K."/>
            <person name="Drula E."/>
            <person name="Barry K."/>
            <person name="Clum A."/>
            <person name="Lipzen A."/>
            <person name="Mousain D."/>
            <person name="Ng V."/>
            <person name="Wang R."/>
            <person name="Wang X."/>
            <person name="Dai Y."/>
            <person name="Henrissat B."/>
            <person name="Grigoriev I.V."/>
            <person name="Guerin-Laguette A."/>
            <person name="Yu F."/>
            <person name="Martin F.M."/>
        </authorList>
    </citation>
    <scope>NUCLEOTIDE SEQUENCE</scope>
    <source>
        <strain evidence="3">QP</strain>
    </source>
</reference>
<accession>A0AAD4Q7D5</accession>
<sequence>MTCSVLPIAMRAISTSKSISSVTASRRGKKRALEDLATDPEGECDTDAHGIVALTSATATSIKRAKRAETRECPICGDHIPLRLLGQHYTLESTRVQTILDHVGDLDAFSDPHAPPHAPSLARRRAASSYISETSAVCASRLTKTLGSIKRRRKARNMALRTATRDEDDLPLAGKGKARAGAREQCPVCMQDVEGDPDVVAAHIDACLAHAELGLAEGHADDSDMDGDVPQYVNVDGYAEEDGDDDVDLWEESEAPDGVRRLRLRGGCRATAAAAAALGFAVGDRTAADIEDEIDVEGDDLGTFGAAQFTEADVLAEGSDRTVPGHHDMGRHAGVVGLDLEIECARHGKDPQELISALESKVQRLATAASEGSALGCRICLEAYSEPTVSTGCWHACCSACWLRCLKATGVCPICKRITVAGDLRRIYL</sequence>
<dbReference type="Proteomes" id="UP001201163">
    <property type="component" value="Unassembled WGS sequence"/>
</dbReference>
<dbReference type="PANTHER" id="PTHR13459:SF1">
    <property type="entry name" value="E3 UBIQUITIN-PROTEIN LIGASE RNF220 ISOFORM X1"/>
    <property type="match status" value="1"/>
</dbReference>
<dbReference type="EMBL" id="JAKELL010000078">
    <property type="protein sequence ID" value="KAH8984262.1"/>
    <property type="molecule type" value="Genomic_DNA"/>
</dbReference>
<evidence type="ECO:0000313" key="3">
    <source>
        <dbReference type="EMBL" id="KAH8984262.1"/>
    </source>
</evidence>
<dbReference type="Pfam" id="PF15926">
    <property type="entry name" value="RNF220"/>
    <property type="match status" value="1"/>
</dbReference>
<dbReference type="GO" id="GO:0008270">
    <property type="term" value="F:zinc ion binding"/>
    <property type="evidence" value="ECO:0007669"/>
    <property type="project" value="UniProtKB-KW"/>
</dbReference>
<organism evidence="3 4">
    <name type="scientific">Lactarius akahatsu</name>
    <dbReference type="NCBI Taxonomy" id="416441"/>
    <lineage>
        <taxon>Eukaryota</taxon>
        <taxon>Fungi</taxon>
        <taxon>Dikarya</taxon>
        <taxon>Basidiomycota</taxon>
        <taxon>Agaricomycotina</taxon>
        <taxon>Agaricomycetes</taxon>
        <taxon>Russulales</taxon>
        <taxon>Russulaceae</taxon>
        <taxon>Lactarius</taxon>
    </lineage>
</organism>
<evidence type="ECO:0000313" key="4">
    <source>
        <dbReference type="Proteomes" id="UP001201163"/>
    </source>
</evidence>
<feature type="domain" description="RING-type" evidence="2">
    <location>
        <begin position="377"/>
        <end position="416"/>
    </location>
</feature>
<keyword evidence="4" id="KW-1185">Reference proteome</keyword>
<dbReference type="GO" id="GO:0016567">
    <property type="term" value="P:protein ubiquitination"/>
    <property type="evidence" value="ECO:0007669"/>
    <property type="project" value="TreeGrafter"/>
</dbReference>
<dbReference type="AlphaFoldDB" id="A0AAD4Q7D5"/>
<dbReference type="InterPro" id="IPR031824">
    <property type="entry name" value="RNF220_mid"/>
</dbReference>
<dbReference type="InterPro" id="IPR052443">
    <property type="entry name" value="E3_ubiq-ligase_RNF220-like"/>
</dbReference>
<dbReference type="GO" id="GO:0061630">
    <property type="term" value="F:ubiquitin protein ligase activity"/>
    <property type="evidence" value="ECO:0007669"/>
    <property type="project" value="TreeGrafter"/>
</dbReference>
<comment type="caution">
    <text evidence="3">The sequence shown here is derived from an EMBL/GenBank/DDBJ whole genome shotgun (WGS) entry which is preliminary data.</text>
</comment>
<evidence type="ECO:0000259" key="2">
    <source>
        <dbReference type="PROSITE" id="PS50089"/>
    </source>
</evidence>
<keyword evidence="1" id="KW-0479">Metal-binding</keyword>
<evidence type="ECO:0000256" key="1">
    <source>
        <dbReference type="PROSITE-ProRule" id="PRU00175"/>
    </source>
</evidence>
<name>A0AAD4Q7D5_9AGAM</name>
<dbReference type="Pfam" id="PF13923">
    <property type="entry name" value="zf-C3HC4_2"/>
    <property type="match status" value="1"/>
</dbReference>
<protein>
    <recommendedName>
        <fullName evidence="2">RING-type domain-containing protein</fullName>
    </recommendedName>
</protein>
<keyword evidence="1" id="KW-0862">Zinc</keyword>
<dbReference type="Gene3D" id="3.30.40.10">
    <property type="entry name" value="Zinc/RING finger domain, C3HC4 (zinc finger)"/>
    <property type="match status" value="1"/>
</dbReference>
<dbReference type="SUPFAM" id="SSF57850">
    <property type="entry name" value="RING/U-box"/>
    <property type="match status" value="1"/>
</dbReference>